<dbReference type="OrthoDB" id="60860at2759"/>
<evidence type="ECO:0000313" key="2">
    <source>
        <dbReference type="EMBL" id="KZM89136.1"/>
    </source>
</evidence>
<dbReference type="Proteomes" id="UP000077755">
    <property type="component" value="Chromosome 7"/>
</dbReference>
<dbReference type="PANTHER" id="PTHR48238">
    <property type="entry name" value="BNACNNG09570D PROTEIN"/>
    <property type="match status" value="1"/>
</dbReference>
<name>A0A164UNK9_DAUCS</name>
<dbReference type="EMBL" id="LNRQ01000007">
    <property type="protein sequence ID" value="KZM89136.1"/>
    <property type="molecule type" value="Genomic_DNA"/>
</dbReference>
<gene>
    <name evidence="2" type="ORF">DCAR_026211</name>
    <name evidence="3" type="ORF">DCAR_0730093</name>
</gene>
<dbReference type="Gramene" id="KZM89136">
    <property type="protein sequence ID" value="KZM89136"/>
    <property type="gene ID" value="DCAR_026211"/>
</dbReference>
<reference evidence="3" key="2">
    <citation type="submission" date="2022-03" db="EMBL/GenBank/DDBJ databases">
        <title>Draft title - Genomic analysis of global carrot germplasm unveils the trajectory of domestication and the origin of high carotenoid orange carrot.</title>
        <authorList>
            <person name="Iorizzo M."/>
            <person name="Ellison S."/>
            <person name="Senalik D."/>
            <person name="Macko-Podgorni A."/>
            <person name="Grzebelus D."/>
            <person name="Bostan H."/>
            <person name="Rolling W."/>
            <person name="Curaba J."/>
            <person name="Simon P."/>
        </authorList>
    </citation>
    <scope>NUCLEOTIDE SEQUENCE</scope>
    <source>
        <tissue evidence="3">Leaf</tissue>
    </source>
</reference>
<dbReference type="AlphaFoldDB" id="A0A164UNK9"/>
<evidence type="ECO:0000313" key="3">
    <source>
        <dbReference type="EMBL" id="WOH10624.1"/>
    </source>
</evidence>
<dbReference type="EMBL" id="CP093349">
    <property type="protein sequence ID" value="WOH10624.1"/>
    <property type="molecule type" value="Genomic_DNA"/>
</dbReference>
<dbReference type="KEGG" id="dcr:108194226"/>
<dbReference type="PANTHER" id="PTHR48238:SF1">
    <property type="entry name" value="(RAPE) HYPOTHETICAL PROTEIN"/>
    <property type="match status" value="1"/>
</dbReference>
<organism evidence="2">
    <name type="scientific">Daucus carota subsp. sativus</name>
    <name type="common">Carrot</name>
    <dbReference type="NCBI Taxonomy" id="79200"/>
    <lineage>
        <taxon>Eukaryota</taxon>
        <taxon>Viridiplantae</taxon>
        <taxon>Streptophyta</taxon>
        <taxon>Embryophyta</taxon>
        <taxon>Tracheophyta</taxon>
        <taxon>Spermatophyta</taxon>
        <taxon>Magnoliopsida</taxon>
        <taxon>eudicotyledons</taxon>
        <taxon>Gunneridae</taxon>
        <taxon>Pentapetalae</taxon>
        <taxon>asterids</taxon>
        <taxon>campanulids</taxon>
        <taxon>Apiales</taxon>
        <taxon>Apiaceae</taxon>
        <taxon>Apioideae</taxon>
        <taxon>Scandiceae</taxon>
        <taxon>Daucinae</taxon>
        <taxon>Daucus</taxon>
        <taxon>Daucus sect. Daucus</taxon>
    </lineage>
</organism>
<accession>A0A164UNK9</accession>
<protein>
    <submittedName>
        <fullName evidence="2">Uncharacterized protein</fullName>
    </submittedName>
</protein>
<evidence type="ECO:0000256" key="1">
    <source>
        <dbReference type="SAM" id="MobiDB-lite"/>
    </source>
</evidence>
<keyword evidence="4" id="KW-1185">Reference proteome</keyword>
<sequence>MLGRMRISSWNSLEELELERSAPSKLIKDDSLSIYETTLMKLKEGSRRNTKLEHSDSVGMGIDSSVANMPPVVEEAEMLDTDCTSSVTFKNQSDCQPIPVEKEQQNKNVSILSLFARYKNSHRALGSPDDKAVVENGCISSDTSEITNHVN</sequence>
<proteinExistence type="predicted"/>
<feature type="region of interest" description="Disordered" evidence="1">
    <location>
        <begin position="45"/>
        <end position="65"/>
    </location>
</feature>
<feature type="compositionally biased region" description="Basic and acidic residues" evidence="1">
    <location>
        <begin position="45"/>
        <end position="56"/>
    </location>
</feature>
<evidence type="ECO:0000313" key="4">
    <source>
        <dbReference type="Proteomes" id="UP000077755"/>
    </source>
</evidence>
<reference evidence="2" key="1">
    <citation type="journal article" date="2016" name="Nat. Genet.">
        <title>A high-quality carrot genome assembly provides new insights into carotenoid accumulation and asterid genome evolution.</title>
        <authorList>
            <person name="Iorizzo M."/>
            <person name="Ellison S."/>
            <person name="Senalik D."/>
            <person name="Zeng P."/>
            <person name="Satapoomin P."/>
            <person name="Huang J."/>
            <person name="Bowman M."/>
            <person name="Iovene M."/>
            <person name="Sanseverino W."/>
            <person name="Cavagnaro P."/>
            <person name="Yildiz M."/>
            <person name="Macko-Podgorni A."/>
            <person name="Moranska E."/>
            <person name="Grzebelus E."/>
            <person name="Grzebelus D."/>
            <person name="Ashrafi H."/>
            <person name="Zheng Z."/>
            <person name="Cheng S."/>
            <person name="Spooner D."/>
            <person name="Van Deynze A."/>
            <person name="Simon P."/>
        </authorList>
    </citation>
    <scope>NUCLEOTIDE SEQUENCE [LARGE SCALE GENOMIC DNA]</scope>
    <source>
        <tissue evidence="2">Leaf</tissue>
    </source>
</reference>
<dbReference type="OMA" id="VENGCIS"/>